<dbReference type="PANTHER" id="PTHR37488:SF1">
    <property type="entry name" value="DUF1275 DOMAIN PROTEIN"/>
    <property type="match status" value="1"/>
</dbReference>
<dbReference type="OrthoDB" id="5288586at2759"/>
<feature type="transmembrane region" description="Helical" evidence="1">
    <location>
        <begin position="77"/>
        <end position="99"/>
    </location>
</feature>
<proteinExistence type="predicted"/>
<sequence length="274" mass="29964">LLHHLTQPLSPTHLDLLLLVCYFLTGILDSSAILTLGAFVSMQTGNTVYFGSGVMVPLITLMQTGGEGGNGDKWIRAGISVGSFCLGSWGFARFHWFFAEKKNKKKNGKGEKEEIPKTRWLILCSIFFQIVLLGIAGVVIPSTTNIQGNHQQHQHHQQNLPLDLNFPVILALILISLQSSGQAYLSRIFGYNSLTSVVLTSIYLDLFSDPHLFSHHREGNGERYRRVAAVVCLLAGAMLGGCMVNFGLWGGLKGALWVAVGLKGGVGLGCWVWR</sequence>
<feature type="transmembrane region" description="Helical" evidence="1">
    <location>
        <begin position="227"/>
        <end position="248"/>
    </location>
</feature>
<evidence type="ECO:0000313" key="3">
    <source>
        <dbReference type="Proteomes" id="UP000016931"/>
    </source>
</evidence>
<protein>
    <recommendedName>
        <fullName evidence="4">DUF1275 domain protein</fullName>
    </recommendedName>
</protein>
<feature type="transmembrane region" description="Helical" evidence="1">
    <location>
        <begin position="160"/>
        <end position="177"/>
    </location>
</feature>
<feature type="non-terminal residue" evidence="2">
    <location>
        <position position="274"/>
    </location>
</feature>
<keyword evidence="1" id="KW-0472">Membrane</keyword>
<dbReference type="STRING" id="692275.M3AUD6"/>
<feature type="transmembrane region" description="Helical" evidence="1">
    <location>
        <begin position="47"/>
        <end position="65"/>
    </location>
</feature>
<dbReference type="InterPro" id="IPR010699">
    <property type="entry name" value="DUF1275"/>
</dbReference>
<name>M3AUD6_SPHMS</name>
<dbReference type="Proteomes" id="UP000016931">
    <property type="component" value="Unassembled WGS sequence"/>
</dbReference>
<accession>M3AUD6</accession>
<dbReference type="AlphaFoldDB" id="M3AUD6"/>
<keyword evidence="3" id="KW-1185">Reference proteome</keyword>
<dbReference type="PANTHER" id="PTHR37488">
    <property type="entry name" value="DUF1275 DOMAIN-CONTAINING PROTEIN"/>
    <property type="match status" value="1"/>
</dbReference>
<dbReference type="RefSeq" id="XP_016757225.1">
    <property type="nucleotide sequence ID" value="XM_016907635.1"/>
</dbReference>
<dbReference type="Pfam" id="PF06912">
    <property type="entry name" value="DUF1275"/>
    <property type="match status" value="1"/>
</dbReference>
<organism evidence="2 3">
    <name type="scientific">Sphaerulina musiva (strain SO2202)</name>
    <name type="common">Poplar stem canker fungus</name>
    <name type="synonym">Septoria musiva</name>
    <dbReference type="NCBI Taxonomy" id="692275"/>
    <lineage>
        <taxon>Eukaryota</taxon>
        <taxon>Fungi</taxon>
        <taxon>Dikarya</taxon>
        <taxon>Ascomycota</taxon>
        <taxon>Pezizomycotina</taxon>
        <taxon>Dothideomycetes</taxon>
        <taxon>Dothideomycetidae</taxon>
        <taxon>Mycosphaerellales</taxon>
        <taxon>Mycosphaerellaceae</taxon>
        <taxon>Sphaerulina</taxon>
    </lineage>
</organism>
<dbReference type="eggNOG" id="ENOG502RR78">
    <property type="taxonomic scope" value="Eukaryota"/>
</dbReference>
<feature type="transmembrane region" description="Helical" evidence="1">
    <location>
        <begin position="16"/>
        <end position="40"/>
    </location>
</feature>
<evidence type="ECO:0008006" key="4">
    <source>
        <dbReference type="Google" id="ProtNLM"/>
    </source>
</evidence>
<dbReference type="HOGENOM" id="CLU_061825_0_0_1"/>
<gene>
    <name evidence="2" type="ORF">SEPMUDRAFT_15571</name>
</gene>
<dbReference type="EMBL" id="KB456270">
    <property type="protein sequence ID" value="EMF09104.1"/>
    <property type="molecule type" value="Genomic_DNA"/>
</dbReference>
<feature type="non-terminal residue" evidence="2">
    <location>
        <position position="1"/>
    </location>
</feature>
<feature type="transmembrane region" description="Helical" evidence="1">
    <location>
        <begin position="254"/>
        <end position="273"/>
    </location>
</feature>
<keyword evidence="1" id="KW-0812">Transmembrane</keyword>
<keyword evidence="1" id="KW-1133">Transmembrane helix</keyword>
<dbReference type="GeneID" id="27904772"/>
<evidence type="ECO:0000256" key="1">
    <source>
        <dbReference type="SAM" id="Phobius"/>
    </source>
</evidence>
<reference evidence="2 3" key="1">
    <citation type="journal article" date="2012" name="PLoS Pathog.">
        <title>Diverse lifestyles and strategies of plant pathogenesis encoded in the genomes of eighteen Dothideomycetes fungi.</title>
        <authorList>
            <person name="Ohm R.A."/>
            <person name="Feau N."/>
            <person name="Henrissat B."/>
            <person name="Schoch C.L."/>
            <person name="Horwitz B.A."/>
            <person name="Barry K.W."/>
            <person name="Condon B.J."/>
            <person name="Copeland A.C."/>
            <person name="Dhillon B."/>
            <person name="Glaser F."/>
            <person name="Hesse C.N."/>
            <person name="Kosti I."/>
            <person name="LaButti K."/>
            <person name="Lindquist E.A."/>
            <person name="Lucas S."/>
            <person name="Salamov A.A."/>
            <person name="Bradshaw R.E."/>
            <person name="Ciuffetti L."/>
            <person name="Hamelin R.C."/>
            <person name="Kema G.H.J."/>
            <person name="Lawrence C."/>
            <person name="Scott J.A."/>
            <person name="Spatafora J.W."/>
            <person name="Turgeon B.G."/>
            <person name="de Wit P.J.G.M."/>
            <person name="Zhong S."/>
            <person name="Goodwin S.B."/>
            <person name="Grigoriev I.V."/>
        </authorList>
    </citation>
    <scope>NUCLEOTIDE SEQUENCE [LARGE SCALE GENOMIC DNA]</scope>
    <source>
        <strain evidence="2 3">SO2202</strain>
    </source>
</reference>
<evidence type="ECO:0000313" key="2">
    <source>
        <dbReference type="EMBL" id="EMF09104.1"/>
    </source>
</evidence>
<feature type="transmembrane region" description="Helical" evidence="1">
    <location>
        <begin position="120"/>
        <end position="140"/>
    </location>
</feature>
<dbReference type="OMA" id="PRRKWVF"/>